<name>A0ABD3WW14_SINWO</name>
<evidence type="ECO:0000313" key="1">
    <source>
        <dbReference type="EMBL" id="KAL3878166.1"/>
    </source>
</evidence>
<dbReference type="EMBL" id="JBJQND010000004">
    <property type="protein sequence ID" value="KAL3878166.1"/>
    <property type="molecule type" value="Genomic_DNA"/>
</dbReference>
<feature type="non-terminal residue" evidence="1">
    <location>
        <position position="1"/>
    </location>
</feature>
<proteinExistence type="predicted"/>
<protein>
    <submittedName>
        <fullName evidence="1">Uncharacterized protein</fullName>
    </submittedName>
</protein>
<accession>A0ABD3WW14</accession>
<reference evidence="1 2" key="1">
    <citation type="submission" date="2024-11" db="EMBL/GenBank/DDBJ databases">
        <title>Chromosome-level genome assembly of the freshwater bivalve Anodonta woodiana.</title>
        <authorList>
            <person name="Chen X."/>
        </authorList>
    </citation>
    <scope>NUCLEOTIDE SEQUENCE [LARGE SCALE GENOMIC DNA]</scope>
    <source>
        <strain evidence="1">MN2024</strain>
        <tissue evidence="1">Gills</tissue>
    </source>
</reference>
<sequence>NVQGENAQLYNATSATMEGVGGNCSFPENIFASSLFLPMYTTWHNNSKKTVNFFCGIEYMDSSRNMNSSTSKGISFA</sequence>
<feature type="non-terminal residue" evidence="1">
    <location>
        <position position="77"/>
    </location>
</feature>
<dbReference type="AlphaFoldDB" id="A0ABD3WW14"/>
<evidence type="ECO:0000313" key="2">
    <source>
        <dbReference type="Proteomes" id="UP001634394"/>
    </source>
</evidence>
<dbReference type="Proteomes" id="UP001634394">
    <property type="component" value="Unassembled WGS sequence"/>
</dbReference>
<keyword evidence="2" id="KW-1185">Reference proteome</keyword>
<gene>
    <name evidence="1" type="ORF">ACJMK2_030535</name>
</gene>
<comment type="caution">
    <text evidence="1">The sequence shown here is derived from an EMBL/GenBank/DDBJ whole genome shotgun (WGS) entry which is preliminary data.</text>
</comment>
<organism evidence="1 2">
    <name type="scientific">Sinanodonta woodiana</name>
    <name type="common">Chinese pond mussel</name>
    <name type="synonym">Anodonta woodiana</name>
    <dbReference type="NCBI Taxonomy" id="1069815"/>
    <lineage>
        <taxon>Eukaryota</taxon>
        <taxon>Metazoa</taxon>
        <taxon>Spiralia</taxon>
        <taxon>Lophotrochozoa</taxon>
        <taxon>Mollusca</taxon>
        <taxon>Bivalvia</taxon>
        <taxon>Autobranchia</taxon>
        <taxon>Heteroconchia</taxon>
        <taxon>Palaeoheterodonta</taxon>
        <taxon>Unionida</taxon>
        <taxon>Unionoidea</taxon>
        <taxon>Unionidae</taxon>
        <taxon>Unioninae</taxon>
        <taxon>Sinanodonta</taxon>
    </lineage>
</organism>